<reference evidence="2 3" key="1">
    <citation type="journal article" date="2023" name="Sci. Data">
        <title>Genome assembly of the Korean intertidal mud-creeper Batillaria attramentaria.</title>
        <authorList>
            <person name="Patra A.K."/>
            <person name="Ho P.T."/>
            <person name="Jun S."/>
            <person name="Lee S.J."/>
            <person name="Kim Y."/>
            <person name="Won Y.J."/>
        </authorList>
    </citation>
    <scope>NUCLEOTIDE SEQUENCE [LARGE SCALE GENOMIC DNA]</scope>
    <source>
        <strain evidence="2">Wonlab-2016</strain>
    </source>
</reference>
<evidence type="ECO:0000313" key="3">
    <source>
        <dbReference type="Proteomes" id="UP001519460"/>
    </source>
</evidence>
<accession>A0ABD0LWZ8</accession>
<dbReference type="EMBL" id="JACVVK020000019">
    <property type="protein sequence ID" value="KAK7503643.1"/>
    <property type="molecule type" value="Genomic_DNA"/>
</dbReference>
<evidence type="ECO:0000256" key="1">
    <source>
        <dbReference type="SAM" id="MobiDB-lite"/>
    </source>
</evidence>
<name>A0ABD0LWZ8_9CAEN</name>
<protein>
    <submittedName>
        <fullName evidence="2">Uncharacterized protein</fullName>
    </submittedName>
</protein>
<proteinExistence type="predicted"/>
<gene>
    <name evidence="2" type="ORF">BaRGS_00005182</name>
</gene>
<keyword evidence="3" id="KW-1185">Reference proteome</keyword>
<evidence type="ECO:0000313" key="2">
    <source>
        <dbReference type="EMBL" id="KAK7503643.1"/>
    </source>
</evidence>
<dbReference type="Proteomes" id="UP001519460">
    <property type="component" value="Unassembled WGS sequence"/>
</dbReference>
<feature type="region of interest" description="Disordered" evidence="1">
    <location>
        <begin position="93"/>
        <end position="131"/>
    </location>
</feature>
<sequence length="131" mass="14769">MLIHLTFKTISVALIHIKIGTPQTDTGHFVQKTITSYVCQQNRPRESPTRLAYKRSEEITVLRNRRGTQRVLLSQAVHTNINRSFDVDLRVQNNTEEQQSKQNDNVTTKTSKSAESRTTFITGLASGTGPN</sequence>
<dbReference type="AlphaFoldDB" id="A0ABD0LWZ8"/>
<comment type="caution">
    <text evidence="2">The sequence shown here is derived from an EMBL/GenBank/DDBJ whole genome shotgun (WGS) entry which is preliminary data.</text>
</comment>
<organism evidence="2 3">
    <name type="scientific">Batillaria attramentaria</name>
    <dbReference type="NCBI Taxonomy" id="370345"/>
    <lineage>
        <taxon>Eukaryota</taxon>
        <taxon>Metazoa</taxon>
        <taxon>Spiralia</taxon>
        <taxon>Lophotrochozoa</taxon>
        <taxon>Mollusca</taxon>
        <taxon>Gastropoda</taxon>
        <taxon>Caenogastropoda</taxon>
        <taxon>Sorbeoconcha</taxon>
        <taxon>Cerithioidea</taxon>
        <taxon>Batillariidae</taxon>
        <taxon>Batillaria</taxon>
    </lineage>
</organism>
<feature type="compositionally biased region" description="Polar residues" evidence="1">
    <location>
        <begin position="93"/>
        <end position="121"/>
    </location>
</feature>